<protein>
    <submittedName>
        <fullName evidence="1">Uncharacterized protein</fullName>
    </submittedName>
</protein>
<gene>
    <name evidence="1" type="ORF">CDAR_220881</name>
</gene>
<accession>A0AAV4MUX6</accession>
<keyword evidence="2" id="KW-1185">Reference proteome</keyword>
<organism evidence="1 2">
    <name type="scientific">Caerostris darwini</name>
    <dbReference type="NCBI Taxonomy" id="1538125"/>
    <lineage>
        <taxon>Eukaryota</taxon>
        <taxon>Metazoa</taxon>
        <taxon>Ecdysozoa</taxon>
        <taxon>Arthropoda</taxon>
        <taxon>Chelicerata</taxon>
        <taxon>Arachnida</taxon>
        <taxon>Araneae</taxon>
        <taxon>Araneomorphae</taxon>
        <taxon>Entelegynae</taxon>
        <taxon>Araneoidea</taxon>
        <taxon>Araneidae</taxon>
        <taxon>Caerostris</taxon>
    </lineage>
</organism>
<comment type="caution">
    <text evidence="1">The sequence shown here is derived from an EMBL/GenBank/DDBJ whole genome shotgun (WGS) entry which is preliminary data.</text>
</comment>
<reference evidence="1 2" key="1">
    <citation type="submission" date="2021-06" db="EMBL/GenBank/DDBJ databases">
        <title>Caerostris darwini draft genome.</title>
        <authorList>
            <person name="Kono N."/>
            <person name="Arakawa K."/>
        </authorList>
    </citation>
    <scope>NUCLEOTIDE SEQUENCE [LARGE SCALE GENOMIC DNA]</scope>
</reference>
<dbReference type="EMBL" id="BPLQ01000856">
    <property type="protein sequence ID" value="GIX75765.1"/>
    <property type="molecule type" value="Genomic_DNA"/>
</dbReference>
<name>A0AAV4MUX6_9ARAC</name>
<proteinExistence type="predicted"/>
<evidence type="ECO:0000313" key="1">
    <source>
        <dbReference type="EMBL" id="GIX75765.1"/>
    </source>
</evidence>
<evidence type="ECO:0000313" key="2">
    <source>
        <dbReference type="Proteomes" id="UP001054837"/>
    </source>
</evidence>
<sequence length="99" mass="11057">MDRVADVQCKNDFKQQCTWIRIPDVLECDSINIGIGNPVPGHLSNEVNDEDESSETYFTIQCYFPIQYGALDGVTTTALSLVVGISLNNRIQVDEIAYQ</sequence>
<dbReference type="AlphaFoldDB" id="A0AAV4MUX6"/>
<dbReference type="Proteomes" id="UP001054837">
    <property type="component" value="Unassembled WGS sequence"/>
</dbReference>